<dbReference type="Pfam" id="PF02668">
    <property type="entry name" value="TauD"/>
    <property type="match status" value="1"/>
</dbReference>
<keyword evidence="2" id="KW-0560">Oxidoreductase</keyword>
<dbReference type="Proteomes" id="UP000190962">
    <property type="component" value="Unassembled WGS sequence"/>
</dbReference>
<reference evidence="5 6" key="1">
    <citation type="submission" date="2016-11" db="EMBL/GenBank/DDBJ databases">
        <title>Mixed transmission modes and dynamic genome evolution in an obligate animal-bacterial symbiosis.</title>
        <authorList>
            <person name="Russell S.L."/>
            <person name="Corbett-Detig R.B."/>
            <person name="Cavanaugh C.M."/>
        </authorList>
    </citation>
    <scope>NUCLEOTIDE SEQUENCE [LARGE SCALE GENOMIC DNA]</scope>
    <source>
        <strain evidence="5">MA-KB16</strain>
    </source>
</reference>
<evidence type="ECO:0000256" key="3">
    <source>
        <dbReference type="ARBA" id="ARBA00023194"/>
    </source>
</evidence>
<dbReference type="RefSeq" id="WP_078454308.1">
    <property type="nucleotide sequence ID" value="NZ_MPNX01000038.1"/>
</dbReference>
<dbReference type="InterPro" id="IPR003819">
    <property type="entry name" value="TauD/TfdA-like"/>
</dbReference>
<gene>
    <name evidence="5" type="ORF">BOV88_13255</name>
</gene>
<comment type="caution">
    <text evidence="5">The sequence shown here is derived from an EMBL/GenBank/DDBJ whole genome shotgun (WGS) entry which is preliminary data.</text>
</comment>
<organism evidence="5 6">
    <name type="scientific">Solemya velum gill symbiont</name>
    <dbReference type="NCBI Taxonomy" id="2340"/>
    <lineage>
        <taxon>Bacteria</taxon>
        <taxon>Pseudomonadati</taxon>
        <taxon>Pseudomonadota</taxon>
        <taxon>Gammaproteobacteria</taxon>
        <taxon>sulfur-oxidizing symbionts</taxon>
    </lineage>
</organism>
<evidence type="ECO:0000256" key="2">
    <source>
        <dbReference type="ARBA" id="ARBA00023002"/>
    </source>
</evidence>
<evidence type="ECO:0000313" key="5">
    <source>
        <dbReference type="EMBL" id="OOY33815.1"/>
    </source>
</evidence>
<dbReference type="EMBL" id="MPNX01000038">
    <property type="protein sequence ID" value="OOY33815.1"/>
    <property type="molecule type" value="Genomic_DNA"/>
</dbReference>
<dbReference type="PANTHER" id="PTHR10696">
    <property type="entry name" value="GAMMA-BUTYROBETAINE HYDROXYLASE-RELATED"/>
    <property type="match status" value="1"/>
</dbReference>
<evidence type="ECO:0000313" key="6">
    <source>
        <dbReference type="Proteomes" id="UP000190962"/>
    </source>
</evidence>
<dbReference type="InterPro" id="IPR042098">
    <property type="entry name" value="TauD-like_sf"/>
</dbReference>
<dbReference type="PANTHER" id="PTHR10696:SF56">
    <property type="entry name" value="TAUD_TFDA-LIKE DOMAIN-CONTAINING PROTEIN"/>
    <property type="match status" value="1"/>
</dbReference>
<comment type="cofactor">
    <cofactor evidence="1">
        <name>Fe(2+)</name>
        <dbReference type="ChEBI" id="CHEBI:29033"/>
    </cofactor>
</comment>
<dbReference type="GeneID" id="86990752"/>
<sequence length="295" mass="33350">MGIQIKDIETGNATIMIGEQGQPITDVQKDQAFNSLEKSGALLLRGFDVDLGSFSEFVGKMCSKVTLDPARTFFESNVQKVDAGTAPVGLHTENSNTPFPPDLVFFYCRKAASNGSQTTLCDGQVVWRFLSDDTRSLFRDHQLRISRNISEPHWKEYVAFETEGLNSADEVTMEHFEAFRHRVPNQKIELQDDMSIFYSLDAPGARKSLVSKQWAFANSIMGPSYNYEKPLITFDNDQAISDEILEEIRVVTEAVTKEVQWQDGDVVMIDNTRVMHGRREITDTNRELFIGLGYL</sequence>
<dbReference type="SUPFAM" id="SSF51197">
    <property type="entry name" value="Clavaminate synthase-like"/>
    <property type="match status" value="1"/>
</dbReference>
<name>A0A1T2JKT2_SOVGS</name>
<evidence type="ECO:0000256" key="1">
    <source>
        <dbReference type="ARBA" id="ARBA00001954"/>
    </source>
</evidence>
<feature type="domain" description="TauD/TfdA-like" evidence="4">
    <location>
        <begin position="23"/>
        <end position="288"/>
    </location>
</feature>
<dbReference type="Gene3D" id="3.60.130.10">
    <property type="entry name" value="Clavaminate synthase-like"/>
    <property type="match status" value="1"/>
</dbReference>
<dbReference type="GO" id="GO:0017000">
    <property type="term" value="P:antibiotic biosynthetic process"/>
    <property type="evidence" value="ECO:0007669"/>
    <property type="project" value="UniProtKB-KW"/>
</dbReference>
<protein>
    <recommendedName>
        <fullName evidence="4">TauD/TfdA-like domain-containing protein</fullName>
    </recommendedName>
</protein>
<accession>A0A1T2JKT2</accession>
<dbReference type="AlphaFoldDB" id="A0A1T2JKT2"/>
<proteinExistence type="predicted"/>
<dbReference type="InterPro" id="IPR050411">
    <property type="entry name" value="AlphaKG_dependent_hydroxylases"/>
</dbReference>
<dbReference type="GO" id="GO:0016706">
    <property type="term" value="F:2-oxoglutarate-dependent dioxygenase activity"/>
    <property type="evidence" value="ECO:0007669"/>
    <property type="project" value="UniProtKB-ARBA"/>
</dbReference>
<keyword evidence="3" id="KW-0045">Antibiotic biosynthesis</keyword>
<evidence type="ECO:0000259" key="4">
    <source>
        <dbReference type="Pfam" id="PF02668"/>
    </source>
</evidence>